<accession>A0ABN3DF24</accession>
<protein>
    <submittedName>
        <fullName evidence="2">Aminomethyltransferase family protein</fullName>
    </submittedName>
</protein>
<dbReference type="EMBL" id="BAAAQY010000003">
    <property type="protein sequence ID" value="GAA2229450.1"/>
    <property type="molecule type" value="Genomic_DNA"/>
</dbReference>
<dbReference type="Proteomes" id="UP001500929">
    <property type="component" value="Unassembled WGS sequence"/>
</dbReference>
<keyword evidence="3" id="KW-1185">Reference proteome</keyword>
<comment type="caution">
    <text evidence="2">The sequence shown here is derived from an EMBL/GenBank/DDBJ whole genome shotgun (WGS) entry which is preliminary data.</text>
</comment>
<sequence>MNAPSLQDGIDRAGSAINLLWKPGVAPWTVPVVQPEYVGWSEEQNAWRSTVALSDLSYHMSDTVIEGPDATKLLSAVSANNYENFAIGQAKQFVPVSYDGNIIVDGILLRESENRYTLTGVPAAQNWVKYHGTTGGYDVEFSTDPDSSVRKDGDPKLFRYQIQGPLALELVERAFGGPLPETKFFHSIVTELAGKPVRALRHGMAGQAGYEFIGDYADHAEVKAALMAAGEPLGLVLVGGLAYFTNGVESGWVPTPTPAIYTDPRLEDYRRSLGLFSYEGQKPLNGSFFSEDIEDYYLSPYDLGYGRSISFNHDFIGREALLAAKDAPRRTKVTLEFDVDDVHRVLGDDPGHTLTYARHRVESEGELVGVTYYTALIGPVGTVLSLALVDAEHATPGTRVEVVWGEHPGAGTAPDADLGFPRIRATVQTSPYDEFARTQYRLNRV</sequence>
<gene>
    <name evidence="2" type="ORF">GCM10009851_12590</name>
</gene>
<dbReference type="PANTHER" id="PTHR43757">
    <property type="entry name" value="AMINOMETHYLTRANSFERASE"/>
    <property type="match status" value="1"/>
</dbReference>
<organism evidence="2 3">
    <name type="scientific">Herbiconiux moechotypicola</name>
    <dbReference type="NCBI Taxonomy" id="637393"/>
    <lineage>
        <taxon>Bacteria</taxon>
        <taxon>Bacillati</taxon>
        <taxon>Actinomycetota</taxon>
        <taxon>Actinomycetes</taxon>
        <taxon>Micrococcales</taxon>
        <taxon>Microbacteriaceae</taxon>
        <taxon>Herbiconiux</taxon>
    </lineage>
</organism>
<dbReference type="InterPro" id="IPR006222">
    <property type="entry name" value="GCVT_N"/>
</dbReference>
<dbReference type="Pfam" id="PF01571">
    <property type="entry name" value="GCV_T"/>
    <property type="match status" value="1"/>
</dbReference>
<proteinExistence type="predicted"/>
<reference evidence="2 3" key="1">
    <citation type="journal article" date="2019" name="Int. J. Syst. Evol. Microbiol.">
        <title>The Global Catalogue of Microorganisms (GCM) 10K type strain sequencing project: providing services to taxonomists for standard genome sequencing and annotation.</title>
        <authorList>
            <consortium name="The Broad Institute Genomics Platform"/>
            <consortium name="The Broad Institute Genome Sequencing Center for Infectious Disease"/>
            <person name="Wu L."/>
            <person name="Ma J."/>
        </authorList>
    </citation>
    <scope>NUCLEOTIDE SEQUENCE [LARGE SCALE GENOMIC DNA]</scope>
    <source>
        <strain evidence="2 3">JCM 16117</strain>
    </source>
</reference>
<evidence type="ECO:0000313" key="2">
    <source>
        <dbReference type="EMBL" id="GAA2229450.1"/>
    </source>
</evidence>
<dbReference type="RefSeq" id="WP_259478764.1">
    <property type="nucleotide sequence ID" value="NZ_BAAAQY010000003.1"/>
</dbReference>
<dbReference type="InterPro" id="IPR028896">
    <property type="entry name" value="GcvT/YgfZ/DmdA"/>
</dbReference>
<dbReference type="SUPFAM" id="SSF103025">
    <property type="entry name" value="Folate-binding domain"/>
    <property type="match status" value="1"/>
</dbReference>
<dbReference type="InterPro" id="IPR027266">
    <property type="entry name" value="TrmE/GcvT-like"/>
</dbReference>
<feature type="domain" description="GCVT N-terminal" evidence="1">
    <location>
        <begin position="28"/>
        <end position="251"/>
    </location>
</feature>
<name>A0ABN3DF24_9MICO</name>
<dbReference type="PANTHER" id="PTHR43757:SF2">
    <property type="entry name" value="AMINOMETHYLTRANSFERASE, MITOCHONDRIAL"/>
    <property type="match status" value="1"/>
</dbReference>
<evidence type="ECO:0000313" key="3">
    <source>
        <dbReference type="Proteomes" id="UP001500929"/>
    </source>
</evidence>
<dbReference type="Gene3D" id="3.30.1360.120">
    <property type="entry name" value="Probable tRNA modification gtpase trme, domain 1"/>
    <property type="match status" value="1"/>
</dbReference>
<dbReference type="PIRSF" id="PIRSF006487">
    <property type="entry name" value="GcvT"/>
    <property type="match status" value="1"/>
</dbReference>
<evidence type="ECO:0000259" key="1">
    <source>
        <dbReference type="Pfam" id="PF01571"/>
    </source>
</evidence>